<gene>
    <name evidence="2" type="ORF">H9L05_19795</name>
</gene>
<dbReference type="Proteomes" id="UP000516093">
    <property type="component" value="Chromosome"/>
</dbReference>
<accession>A0A7H0GUY5</accession>
<feature type="region of interest" description="Disordered" evidence="1">
    <location>
        <begin position="38"/>
        <end position="78"/>
    </location>
</feature>
<evidence type="ECO:0000256" key="1">
    <source>
        <dbReference type="SAM" id="MobiDB-lite"/>
    </source>
</evidence>
<dbReference type="AlphaFoldDB" id="A0A7H0GUY5"/>
<name>A0A7H0GUY5_9BACT</name>
<evidence type="ECO:0000313" key="2">
    <source>
        <dbReference type="EMBL" id="QNP52101.1"/>
    </source>
</evidence>
<dbReference type="KEGG" id="hqi:H9L05_19795"/>
<reference evidence="2 3" key="1">
    <citation type="submission" date="2020-08" db="EMBL/GenBank/DDBJ databases">
        <title>Genome sequence of Hymenobacter qilianensis JCM 19763T.</title>
        <authorList>
            <person name="Hyun D.-W."/>
            <person name="Bae J.-W."/>
        </authorList>
    </citation>
    <scope>NUCLEOTIDE SEQUENCE [LARGE SCALE GENOMIC DNA]</scope>
    <source>
        <strain evidence="2 3">JCM 19763</strain>
    </source>
</reference>
<evidence type="ECO:0000313" key="3">
    <source>
        <dbReference type="Proteomes" id="UP000516093"/>
    </source>
</evidence>
<protein>
    <submittedName>
        <fullName evidence="2">Uncharacterized protein</fullName>
    </submittedName>
</protein>
<keyword evidence="3" id="KW-1185">Reference proteome</keyword>
<dbReference type="RefSeq" id="WP_187732365.1">
    <property type="nucleotide sequence ID" value="NZ_BMFN01000002.1"/>
</dbReference>
<sequence length="78" mass="8591">MAAADLNKLQQLLQNAEDNEMVLAQVRKNMEKLTSLISETNALLDPSFTPERKERKPRAAGTGTGGRRGRPRKEAAAE</sequence>
<proteinExistence type="predicted"/>
<dbReference type="EMBL" id="CP060784">
    <property type="protein sequence ID" value="QNP52101.1"/>
    <property type="molecule type" value="Genomic_DNA"/>
</dbReference>
<organism evidence="2 3">
    <name type="scientific">Hymenobacter qilianensis</name>
    <dbReference type="NCBI Taxonomy" id="1385715"/>
    <lineage>
        <taxon>Bacteria</taxon>
        <taxon>Pseudomonadati</taxon>
        <taxon>Bacteroidota</taxon>
        <taxon>Cytophagia</taxon>
        <taxon>Cytophagales</taxon>
        <taxon>Hymenobacteraceae</taxon>
        <taxon>Hymenobacter</taxon>
    </lineage>
</organism>